<comment type="similarity">
    <text evidence="2">Belongs to the SMIM15 family.</text>
</comment>
<comment type="subcellular location">
    <subcellularLocation>
        <location evidence="1">Membrane</location>
        <topology evidence="1">Single-pass membrane protein</topology>
    </subcellularLocation>
</comment>
<feature type="transmembrane region" description="Helical" evidence="8">
    <location>
        <begin position="43"/>
        <end position="65"/>
    </location>
</feature>
<dbReference type="PANTHER" id="PTHR28644">
    <property type="entry name" value="SMALL INTEGRAL MEMBRANE PROTEIN 15"/>
    <property type="match status" value="1"/>
</dbReference>
<reference evidence="9" key="1">
    <citation type="submission" date="2019-03" db="EMBL/GenBank/DDBJ databases">
        <title>Improved annotation for the trematode Fasciola hepatica.</title>
        <authorList>
            <person name="Choi Y.-J."/>
            <person name="Martin J."/>
            <person name="Mitreva M."/>
        </authorList>
    </citation>
    <scope>NUCLEOTIDE SEQUENCE [LARGE SCALE GENOMIC DNA]</scope>
</reference>
<evidence type="ECO:0000313" key="9">
    <source>
        <dbReference type="EMBL" id="THD22498.1"/>
    </source>
</evidence>
<keyword evidence="5 8" id="KW-1133">Transmembrane helix</keyword>
<accession>A0A4E0RMW4</accession>
<dbReference type="EMBL" id="JXXN02002722">
    <property type="protein sequence ID" value="THD22498.1"/>
    <property type="molecule type" value="Genomic_DNA"/>
</dbReference>
<keyword evidence="4 8" id="KW-0812">Transmembrane</keyword>
<protein>
    <recommendedName>
        <fullName evidence="3">Small integral membrane protein 15</fullName>
    </recommendedName>
</protein>
<dbReference type="Pfam" id="PF15086">
    <property type="entry name" value="UPF0542"/>
    <property type="match status" value="1"/>
</dbReference>
<keyword evidence="6" id="KW-0175">Coiled coil</keyword>
<organism evidence="9 10">
    <name type="scientific">Fasciola hepatica</name>
    <name type="common">Liver fluke</name>
    <dbReference type="NCBI Taxonomy" id="6192"/>
    <lineage>
        <taxon>Eukaryota</taxon>
        <taxon>Metazoa</taxon>
        <taxon>Spiralia</taxon>
        <taxon>Lophotrochozoa</taxon>
        <taxon>Platyhelminthes</taxon>
        <taxon>Trematoda</taxon>
        <taxon>Digenea</taxon>
        <taxon>Plagiorchiida</taxon>
        <taxon>Echinostomata</taxon>
        <taxon>Echinostomatoidea</taxon>
        <taxon>Fasciolidae</taxon>
        <taxon>Fasciola</taxon>
    </lineage>
</organism>
<dbReference type="AlphaFoldDB" id="A0A4E0RMW4"/>
<gene>
    <name evidence="9" type="ORF">D915_006438</name>
</gene>
<evidence type="ECO:0000256" key="7">
    <source>
        <dbReference type="ARBA" id="ARBA00023136"/>
    </source>
</evidence>
<evidence type="ECO:0000313" key="10">
    <source>
        <dbReference type="Proteomes" id="UP000230066"/>
    </source>
</evidence>
<evidence type="ECO:0000256" key="8">
    <source>
        <dbReference type="SAM" id="Phobius"/>
    </source>
</evidence>
<name>A0A4E0RMW4_FASHE</name>
<dbReference type="Proteomes" id="UP000230066">
    <property type="component" value="Unassembled WGS sequence"/>
</dbReference>
<evidence type="ECO:0000256" key="4">
    <source>
        <dbReference type="ARBA" id="ARBA00022692"/>
    </source>
</evidence>
<keyword evidence="10" id="KW-1185">Reference proteome</keyword>
<dbReference type="GO" id="GO:0016020">
    <property type="term" value="C:membrane"/>
    <property type="evidence" value="ECO:0007669"/>
    <property type="project" value="UniProtKB-SubCell"/>
</dbReference>
<keyword evidence="7 8" id="KW-0472">Membrane</keyword>
<evidence type="ECO:0000256" key="1">
    <source>
        <dbReference type="ARBA" id="ARBA00004167"/>
    </source>
</evidence>
<evidence type="ECO:0000256" key="2">
    <source>
        <dbReference type="ARBA" id="ARBA00006758"/>
    </source>
</evidence>
<evidence type="ECO:0000256" key="5">
    <source>
        <dbReference type="ARBA" id="ARBA00022989"/>
    </source>
</evidence>
<dbReference type="InterPro" id="IPR027877">
    <property type="entry name" value="Smim15"/>
</dbReference>
<sequence>MEQLSGLEKDPLSVDLGDPPAEWSKWFAYIGLKLVIYVAKDPWGFFATVLIILTPLLGLSAFCAFKLAKEVQRQEEEKKLRAKRSAAIAKRQKHVKSE</sequence>
<dbReference type="PANTHER" id="PTHR28644:SF1">
    <property type="entry name" value="SMALL INTEGRAL MEMBRANE PROTEIN 15"/>
    <property type="match status" value="1"/>
</dbReference>
<comment type="caution">
    <text evidence="9">The sequence shown here is derived from an EMBL/GenBank/DDBJ whole genome shotgun (WGS) entry which is preliminary data.</text>
</comment>
<evidence type="ECO:0000256" key="6">
    <source>
        <dbReference type="ARBA" id="ARBA00023054"/>
    </source>
</evidence>
<proteinExistence type="inferred from homology"/>
<evidence type="ECO:0000256" key="3">
    <source>
        <dbReference type="ARBA" id="ARBA00017904"/>
    </source>
</evidence>